<dbReference type="Proteomes" id="UP000321362">
    <property type="component" value="Chromosome"/>
</dbReference>
<reference evidence="1 2" key="1">
    <citation type="journal article" date="2013" name="J. Microbiol.">
        <title>Mucilaginibacter ginsenosidivorax sp. nov., with ginsenoside converting activity isolated from sediment.</title>
        <authorList>
            <person name="Kim J.K."/>
            <person name="Choi T.E."/>
            <person name="Liu Q.M."/>
            <person name="Park H.Y."/>
            <person name="Yi T.H."/>
            <person name="Yoon M.H."/>
            <person name="Kim S.C."/>
            <person name="Im W.T."/>
        </authorList>
    </citation>
    <scope>NUCLEOTIDE SEQUENCE [LARGE SCALE GENOMIC DNA]</scope>
    <source>
        <strain evidence="1 2">KHI28</strain>
    </source>
</reference>
<dbReference type="OrthoDB" id="657111at2"/>
<keyword evidence="2" id="KW-1185">Reference proteome</keyword>
<dbReference type="KEGG" id="mgk:FSB76_15425"/>
<accession>A0A5B8W322</accession>
<dbReference type="AlphaFoldDB" id="A0A5B8W322"/>
<sequence>MFAKKSSCIVLLALALGSSCKKSTLTGVQNDNGCISRIQRDYADTNKPELTASIKLLTDNHIATNDLVVTRAILNDTITTNGPLHVLQHVIAQQYRNGLPILFAQVGYHFNNGIYYTTSGYIYSNVTLSTTPRTTLPQLRYLFVHAALKDAYSVNQKIADSCLAAEFGYYDVSPDSHGQLIKAWRITPANHDYPFAIIQDDNAKLLFYNNGILTLNKSRN</sequence>
<dbReference type="RefSeq" id="WP_147054792.1">
    <property type="nucleotide sequence ID" value="NZ_CP042437.1"/>
</dbReference>
<gene>
    <name evidence="1" type="ORF">FSB76_15425</name>
</gene>
<evidence type="ECO:0000313" key="1">
    <source>
        <dbReference type="EMBL" id="QEC77266.1"/>
    </source>
</evidence>
<proteinExistence type="predicted"/>
<dbReference type="EMBL" id="CP042437">
    <property type="protein sequence ID" value="QEC77266.1"/>
    <property type="molecule type" value="Genomic_DNA"/>
</dbReference>
<protein>
    <recommendedName>
        <fullName evidence="3">FTP domain-containing protein</fullName>
    </recommendedName>
</protein>
<dbReference type="PROSITE" id="PS51257">
    <property type="entry name" value="PROKAR_LIPOPROTEIN"/>
    <property type="match status" value="1"/>
</dbReference>
<evidence type="ECO:0000313" key="2">
    <source>
        <dbReference type="Proteomes" id="UP000321362"/>
    </source>
</evidence>
<evidence type="ECO:0008006" key="3">
    <source>
        <dbReference type="Google" id="ProtNLM"/>
    </source>
</evidence>
<name>A0A5B8W322_9SPHI</name>
<organism evidence="1 2">
    <name type="scientific">Mucilaginibacter ginsenosidivorax</name>
    <dbReference type="NCBI Taxonomy" id="862126"/>
    <lineage>
        <taxon>Bacteria</taxon>
        <taxon>Pseudomonadati</taxon>
        <taxon>Bacteroidota</taxon>
        <taxon>Sphingobacteriia</taxon>
        <taxon>Sphingobacteriales</taxon>
        <taxon>Sphingobacteriaceae</taxon>
        <taxon>Mucilaginibacter</taxon>
    </lineage>
</organism>